<dbReference type="RefSeq" id="WP_028093338.1">
    <property type="nucleotide sequence ID" value="NZ_BNAP01000005.1"/>
</dbReference>
<dbReference type="EMBL" id="BNAP01000005">
    <property type="protein sequence ID" value="GHG89148.1"/>
    <property type="molecule type" value="Genomic_DNA"/>
</dbReference>
<reference evidence="2" key="2">
    <citation type="submission" date="2020-09" db="EMBL/GenBank/DDBJ databases">
        <authorList>
            <person name="Sun Q."/>
            <person name="Zhou Y."/>
        </authorList>
    </citation>
    <scope>NUCLEOTIDE SEQUENCE</scope>
    <source>
        <strain evidence="2">CGMCC 1.7081</strain>
    </source>
</reference>
<dbReference type="Proteomes" id="UP000611500">
    <property type="component" value="Unassembled WGS sequence"/>
</dbReference>
<keyword evidence="3" id="KW-1185">Reference proteome</keyword>
<feature type="transmembrane region" description="Helical" evidence="1">
    <location>
        <begin position="109"/>
        <end position="142"/>
    </location>
</feature>
<protein>
    <submittedName>
        <fullName evidence="2">Uncharacterized protein</fullName>
    </submittedName>
</protein>
<feature type="transmembrane region" description="Helical" evidence="1">
    <location>
        <begin position="243"/>
        <end position="269"/>
    </location>
</feature>
<keyword evidence="1" id="KW-1133">Transmembrane helix</keyword>
<organism evidence="2 3">
    <name type="scientific">Pseudodonghicola xiamenensis</name>
    <dbReference type="NCBI Taxonomy" id="337702"/>
    <lineage>
        <taxon>Bacteria</taxon>
        <taxon>Pseudomonadati</taxon>
        <taxon>Pseudomonadota</taxon>
        <taxon>Alphaproteobacteria</taxon>
        <taxon>Rhodobacterales</taxon>
        <taxon>Paracoccaceae</taxon>
        <taxon>Pseudodonghicola</taxon>
    </lineage>
</organism>
<keyword evidence="1" id="KW-0812">Transmembrane</keyword>
<keyword evidence="1" id="KW-0472">Membrane</keyword>
<evidence type="ECO:0000256" key="1">
    <source>
        <dbReference type="SAM" id="Phobius"/>
    </source>
</evidence>
<evidence type="ECO:0000313" key="2">
    <source>
        <dbReference type="EMBL" id="GHG89148.1"/>
    </source>
</evidence>
<accession>A0A8J3MEJ4</accession>
<name>A0A8J3MEJ4_9RHOB</name>
<gene>
    <name evidence="2" type="ORF">GCM10010961_18760</name>
</gene>
<feature type="transmembrane region" description="Helical" evidence="1">
    <location>
        <begin position="154"/>
        <end position="176"/>
    </location>
</feature>
<proteinExistence type="predicted"/>
<comment type="caution">
    <text evidence="2">The sequence shown here is derived from an EMBL/GenBank/DDBJ whole genome shotgun (WGS) entry which is preliminary data.</text>
</comment>
<sequence>MTRRPEPTASTAETGAFRRLALVLFAALALVAAAYSDSNPLTRRAEGYARTVAVASAGVYVTLRTLNAVLSAAQEIEVGGSMVVSGTAQPLKLLEPIDDTVERVAGGVFALMVTTGILSVSMAPVGAVGFGLLALGCGLAALGRGALQAPAQRLGWYGGSLAVMLPLAFVLSGVIADPMTQAAWDRNMAVIEDITAQVNGTAPTATEPGGWGASLRSALGEVDRYQELARNLYTRADEMVGSFVAIFAIFVFKLFVLPLLLLGACWGALRSFARPAA</sequence>
<dbReference type="AlphaFoldDB" id="A0A8J3MEJ4"/>
<reference evidence="2" key="1">
    <citation type="journal article" date="2014" name="Int. J. Syst. Evol. Microbiol.">
        <title>Complete genome sequence of Corynebacterium casei LMG S-19264T (=DSM 44701T), isolated from a smear-ripened cheese.</title>
        <authorList>
            <consortium name="US DOE Joint Genome Institute (JGI-PGF)"/>
            <person name="Walter F."/>
            <person name="Albersmeier A."/>
            <person name="Kalinowski J."/>
            <person name="Ruckert C."/>
        </authorList>
    </citation>
    <scope>NUCLEOTIDE SEQUENCE</scope>
    <source>
        <strain evidence="2">CGMCC 1.7081</strain>
    </source>
</reference>
<evidence type="ECO:0000313" key="3">
    <source>
        <dbReference type="Proteomes" id="UP000611500"/>
    </source>
</evidence>